<feature type="region of interest" description="Disordered" evidence="10">
    <location>
        <begin position="776"/>
        <end position="796"/>
    </location>
</feature>
<organism evidence="12 13">
    <name type="scientific">Rhizosaccharibacter radicis</name>
    <dbReference type="NCBI Taxonomy" id="2782605"/>
    <lineage>
        <taxon>Bacteria</taxon>
        <taxon>Pseudomonadati</taxon>
        <taxon>Pseudomonadota</taxon>
        <taxon>Alphaproteobacteria</taxon>
        <taxon>Acetobacterales</taxon>
        <taxon>Acetobacteraceae</taxon>
        <taxon>Rhizosaccharibacter</taxon>
    </lineage>
</organism>
<dbReference type="NCBIfam" id="NF004043">
    <property type="entry name" value="PRK05560.1"/>
    <property type="match status" value="1"/>
</dbReference>
<accession>A0ABT1VXZ1</accession>
<evidence type="ECO:0000259" key="11">
    <source>
        <dbReference type="PROSITE" id="PS52040"/>
    </source>
</evidence>
<dbReference type="PROSITE" id="PS52040">
    <property type="entry name" value="TOPO_IIA"/>
    <property type="match status" value="1"/>
</dbReference>
<name>A0ABT1VXZ1_9PROT</name>
<comment type="caution">
    <text evidence="12">The sequence shown here is derived from an EMBL/GenBank/DDBJ whole genome shotgun (WGS) entry which is preliminary data.</text>
</comment>
<dbReference type="InterPro" id="IPR035516">
    <property type="entry name" value="Gyrase/topoIV_suA_C"/>
</dbReference>
<dbReference type="PANTHER" id="PTHR43493:SF5">
    <property type="entry name" value="DNA GYRASE SUBUNIT A, CHLOROPLASTIC_MITOCHONDRIAL"/>
    <property type="match status" value="1"/>
</dbReference>
<dbReference type="PANTHER" id="PTHR43493">
    <property type="entry name" value="DNA GYRASE/TOPOISOMERASE SUBUNIT A"/>
    <property type="match status" value="1"/>
</dbReference>
<evidence type="ECO:0000256" key="5">
    <source>
        <dbReference type="ARBA" id="ARBA00023029"/>
    </source>
</evidence>
<feature type="compositionally biased region" description="Acidic residues" evidence="10">
    <location>
        <begin position="956"/>
        <end position="969"/>
    </location>
</feature>
<dbReference type="Pfam" id="PF00521">
    <property type="entry name" value="DNA_topoisoIV"/>
    <property type="match status" value="1"/>
</dbReference>
<dbReference type="InterPro" id="IPR005743">
    <property type="entry name" value="GyrA"/>
</dbReference>
<feature type="domain" description="Topo IIA-type catalytic" evidence="11">
    <location>
        <begin position="44"/>
        <end position="533"/>
    </location>
</feature>
<dbReference type="CDD" id="cd00187">
    <property type="entry name" value="TOP4c"/>
    <property type="match status" value="1"/>
</dbReference>
<gene>
    <name evidence="8 12" type="primary">gyrA</name>
    <name evidence="12" type="ORF">NFI88_06970</name>
</gene>
<evidence type="ECO:0000313" key="12">
    <source>
        <dbReference type="EMBL" id="MCQ8240584.1"/>
    </source>
</evidence>
<keyword evidence="4 8" id="KW-0067">ATP-binding</keyword>
<dbReference type="Gene3D" id="2.120.10.90">
    <property type="entry name" value="DNA gyrase/topoisomerase IV, subunit A, C-terminal"/>
    <property type="match status" value="1"/>
</dbReference>
<evidence type="ECO:0000256" key="8">
    <source>
        <dbReference type="HAMAP-Rule" id="MF_01897"/>
    </source>
</evidence>
<proteinExistence type="inferred from homology"/>
<keyword evidence="7 8" id="KW-0413">Isomerase</keyword>
<feature type="compositionally biased region" description="Acidic residues" evidence="10">
    <location>
        <begin position="780"/>
        <end position="795"/>
    </location>
</feature>
<comment type="catalytic activity">
    <reaction evidence="1 8 9">
        <text>ATP-dependent breakage, passage and rejoining of double-stranded DNA.</text>
        <dbReference type="EC" id="5.6.2.2"/>
    </reaction>
</comment>
<keyword evidence="6 8" id="KW-0238">DNA-binding</keyword>
<dbReference type="HAMAP" id="MF_01897">
    <property type="entry name" value="GyrA"/>
    <property type="match status" value="1"/>
</dbReference>
<evidence type="ECO:0000256" key="6">
    <source>
        <dbReference type="ARBA" id="ARBA00023125"/>
    </source>
</evidence>
<dbReference type="Gene3D" id="3.90.199.10">
    <property type="entry name" value="Topoisomerase II, domain 5"/>
    <property type="match status" value="1"/>
</dbReference>
<feature type="region of interest" description="Disordered" evidence="10">
    <location>
        <begin position="924"/>
        <end position="975"/>
    </location>
</feature>
<protein>
    <recommendedName>
        <fullName evidence="8">DNA gyrase subunit A</fullName>
        <ecNumber evidence="8">5.6.2.2</ecNumber>
    </recommendedName>
</protein>
<dbReference type="SUPFAM" id="SSF101904">
    <property type="entry name" value="GyrA/ParC C-terminal domain-like"/>
    <property type="match status" value="1"/>
</dbReference>
<keyword evidence="5 8" id="KW-0799">Topoisomerase</keyword>
<dbReference type="Proteomes" id="UP001524547">
    <property type="component" value="Unassembled WGS sequence"/>
</dbReference>
<comment type="function">
    <text evidence="8">A type II topoisomerase that negatively supercoils closed circular double-stranded (ds) DNA in an ATP-dependent manner to modulate DNA topology and maintain chromosomes in an underwound state. Negative supercoiling favors strand separation, and DNA replication, transcription, recombination and repair, all of which involve strand separation. Also able to catalyze the interconversion of other topological isomers of dsDNA rings, including catenanes and knotted rings. Type II topoisomerases break and join 2 DNA strands simultaneously in an ATP-dependent manner.</text>
</comment>
<dbReference type="NCBIfam" id="NF004044">
    <property type="entry name" value="PRK05561.1"/>
    <property type="match status" value="1"/>
</dbReference>
<dbReference type="SUPFAM" id="SSF56719">
    <property type="entry name" value="Type II DNA topoisomerase"/>
    <property type="match status" value="1"/>
</dbReference>
<dbReference type="EMBL" id="JAMZEJ010000004">
    <property type="protein sequence ID" value="MCQ8240584.1"/>
    <property type="molecule type" value="Genomic_DNA"/>
</dbReference>
<sequence>MSDTPDLPAPTSPVPALLTPVTIEEEMRSSYLAYAMSVIVSRALPDVRDGLKPVHRRILYSMQESGFTPDKPYRKAARAVGDVMGKYHPHGDSSIYDAMVRMAQDWSMRVKLIDGQGNFGSVDGDSPAAMRYTEARLSRPAMFLLEDIDKDTVDFQANYDESEEEPRVLPAAYPNLLINGASGIAVGMATNIPTHNPGEIIDATLALIADPTLELDELMKIVPGPDFPTGGIILGRSGIRSGFETGRGSILVRARTEIEDIRRDRKAIVVTEIPYQVNKSTLQERIAELVRSKQVEGISDIRDESDRSGMRIVIEVKRDATPEVVLNQLFRFTQLQTSFGVNMLALHGGQPKLLGLKEALEAFIAFREEVILRRSRFELAKARSRGHLLVGLVLAVANIDEVIALIRGAPDAAAAREALMARDFPAAEIEPLLALIQDEGNHIENGRVRLTEAQARGILELRLQRLTGLEREKIQSELDEVAARIGELLEIIGSRVRRLEVMRDELVTVRAAIATPRSTEISDVAGDQTDESLIEPGQMVVTITRDGFIKRTPLEVFRQQNRGGRGRLATGRRGDDIVTRSFNAHTHQWVLFFSSGGKAYREKVWRLPEAGPTSKGRALVNVLPELNGDSITTVLPLPQDEALWENLHLVFATASGNVRRNRLSDFRNVRSSGLIAMKLDEGDHLIGVATCRDGQDVMLGTRGGRCIRFQIADDTLRVFAGRDSSGVRGIRLLGKDEVNSLAVLNHVSADVRERAAFLRMANAKRRTDAAAAGLEAPLDGGEEPAPEQEVAEEAGGELTASDLVLSGARFEELERVEEVLLTVTNGGFGKRSSAYDYRVTGRGGQGITNITLGARNGDAVVATMPVLRGTDVMLVTDAGRLIRVPVDQVRVTARQSMGVTLFRLGESERVISAFPVLDDALPEGEEVAEGASESGIDAPAPEAEAPVAGSTGPNGDEGETDGPFLDEDGENAHGG</sequence>
<evidence type="ECO:0000256" key="4">
    <source>
        <dbReference type="ARBA" id="ARBA00022840"/>
    </source>
</evidence>
<dbReference type="SMART" id="SM00434">
    <property type="entry name" value="TOP4c"/>
    <property type="match status" value="1"/>
</dbReference>
<dbReference type="NCBIfam" id="TIGR01063">
    <property type="entry name" value="gyrA"/>
    <property type="match status" value="1"/>
</dbReference>
<evidence type="ECO:0000256" key="3">
    <source>
        <dbReference type="ARBA" id="ARBA00022741"/>
    </source>
</evidence>
<keyword evidence="8" id="KW-0963">Cytoplasm</keyword>
<reference evidence="12 13" key="1">
    <citation type="submission" date="2022-06" db="EMBL/GenBank/DDBJ databases">
        <title>Rhizosaccharibacter gen. nov. sp. nov. KSS12, endophytic bacteria isolated from sugarcane.</title>
        <authorList>
            <person name="Pitiwittayakul N."/>
        </authorList>
    </citation>
    <scope>NUCLEOTIDE SEQUENCE [LARGE SCALE GENOMIC DNA]</scope>
    <source>
        <strain evidence="12 13">KSS12</strain>
    </source>
</reference>
<dbReference type="InterPro" id="IPR013760">
    <property type="entry name" value="Topo_IIA-like_dom_sf"/>
</dbReference>
<evidence type="ECO:0000313" key="13">
    <source>
        <dbReference type="Proteomes" id="UP001524547"/>
    </source>
</evidence>
<evidence type="ECO:0000256" key="9">
    <source>
        <dbReference type="PROSITE-ProRule" id="PRU01384"/>
    </source>
</evidence>
<keyword evidence="3 8" id="KW-0547">Nucleotide-binding</keyword>
<comment type="similarity">
    <text evidence="2 8">Belongs to the type II topoisomerase GyrA/ParC subunit family.</text>
</comment>
<dbReference type="Gene3D" id="3.30.1360.40">
    <property type="match status" value="1"/>
</dbReference>
<dbReference type="InterPro" id="IPR006691">
    <property type="entry name" value="GyrA/parC_rep"/>
</dbReference>
<evidence type="ECO:0000256" key="7">
    <source>
        <dbReference type="ARBA" id="ARBA00023235"/>
    </source>
</evidence>
<dbReference type="InterPro" id="IPR013757">
    <property type="entry name" value="Topo_IIA_A_a_sf"/>
</dbReference>
<comment type="subcellular location">
    <subcellularLocation>
        <location evidence="8">Cytoplasm</location>
    </subcellularLocation>
</comment>
<feature type="compositionally biased region" description="Low complexity" evidence="10">
    <location>
        <begin position="929"/>
        <end position="948"/>
    </location>
</feature>
<evidence type="ECO:0000256" key="1">
    <source>
        <dbReference type="ARBA" id="ARBA00000185"/>
    </source>
</evidence>
<dbReference type="GO" id="GO:0003918">
    <property type="term" value="F:DNA topoisomerase type II (double strand cut, ATP-hydrolyzing) activity"/>
    <property type="evidence" value="ECO:0007669"/>
    <property type="project" value="UniProtKB-EC"/>
</dbReference>
<evidence type="ECO:0000256" key="2">
    <source>
        <dbReference type="ARBA" id="ARBA00008263"/>
    </source>
</evidence>
<comment type="subunit">
    <text evidence="8">Heterotetramer, composed of two GyrA and two GyrB chains. In the heterotetramer, GyrA contains the active site tyrosine that forms a transient covalent intermediate with DNA, while GyrB binds cofactors and catalyzes ATP hydrolysis.</text>
</comment>
<dbReference type="InterPro" id="IPR050220">
    <property type="entry name" value="Type_II_DNA_Topoisomerases"/>
</dbReference>
<feature type="active site" description="O-(5'-phospho-DNA)-tyrosine intermediate" evidence="8 9">
    <location>
        <position position="132"/>
    </location>
</feature>
<dbReference type="EC" id="5.6.2.2" evidence="8"/>
<keyword evidence="13" id="KW-1185">Reference proteome</keyword>
<feature type="short sequence motif" description="GyrA-box" evidence="8">
    <location>
        <begin position="560"/>
        <end position="566"/>
    </location>
</feature>
<dbReference type="InterPro" id="IPR013758">
    <property type="entry name" value="Topo_IIA_A/C_ab"/>
</dbReference>
<dbReference type="Pfam" id="PF03989">
    <property type="entry name" value="DNA_gyraseA_C"/>
    <property type="match status" value="6"/>
</dbReference>
<evidence type="ECO:0000256" key="10">
    <source>
        <dbReference type="SAM" id="MobiDB-lite"/>
    </source>
</evidence>
<dbReference type="Gene3D" id="1.10.268.10">
    <property type="entry name" value="Topoisomerase, domain 3"/>
    <property type="match status" value="1"/>
</dbReference>
<dbReference type="InterPro" id="IPR002205">
    <property type="entry name" value="Topo_IIA_dom_A"/>
</dbReference>
<comment type="miscellaneous">
    <text evidence="8">Few gyrases are as efficient as E.coli at forming negative supercoils. Not all organisms have 2 type II topoisomerases; in organisms with a single type II topoisomerase this enzyme also has to decatenate newly replicated chromosomes.</text>
</comment>